<dbReference type="Gene3D" id="3.10.290.10">
    <property type="entry name" value="RNA-binding S4 domain"/>
    <property type="match status" value="1"/>
</dbReference>
<dbReference type="PANTHER" id="PTHR11581:SF0">
    <property type="entry name" value="SMALL RIBOSOMAL SUBUNIT PROTEIN ES4"/>
    <property type="match status" value="1"/>
</dbReference>
<dbReference type="Pfam" id="PF01479">
    <property type="entry name" value="S4"/>
    <property type="match status" value="1"/>
</dbReference>
<dbReference type="InterPro" id="IPR013845">
    <property type="entry name" value="Ribosomal_eS4_central_region"/>
</dbReference>
<dbReference type="InterPro" id="IPR036986">
    <property type="entry name" value="S4_RNA-bd_sf"/>
</dbReference>
<dbReference type="AlphaFoldDB" id="A0A0H4T3U9"/>
<evidence type="ECO:0000256" key="4">
    <source>
        <dbReference type="ARBA" id="ARBA00022980"/>
    </source>
</evidence>
<dbReference type="PIRSF" id="PIRSF002116">
    <property type="entry name" value="Ribosomal_S4"/>
    <property type="match status" value="1"/>
</dbReference>
<keyword evidence="3 7" id="KW-0694">RNA-binding</keyword>
<gene>
    <name evidence="7" type="primary">rps4e</name>
</gene>
<keyword evidence="4 7" id="KW-0689">Ribosomal protein</keyword>
<evidence type="ECO:0000313" key="11">
    <source>
        <dbReference type="EMBL" id="AKQ01062.1"/>
    </source>
</evidence>
<dbReference type="InterPro" id="IPR000876">
    <property type="entry name" value="Ribosomal_eS4"/>
</dbReference>
<protein>
    <recommendedName>
        <fullName evidence="6 7">Small ribosomal subunit protein eS4</fullName>
    </recommendedName>
</protein>
<dbReference type="GO" id="GO:0022627">
    <property type="term" value="C:cytosolic small ribosomal subunit"/>
    <property type="evidence" value="ECO:0007669"/>
    <property type="project" value="TreeGrafter"/>
</dbReference>
<evidence type="ECO:0000259" key="9">
    <source>
        <dbReference type="Pfam" id="PF01479"/>
    </source>
</evidence>
<keyword evidence="5 7" id="KW-0687">Ribonucleoprotein</keyword>
<dbReference type="Pfam" id="PF08071">
    <property type="entry name" value="RS4NT"/>
    <property type="match status" value="1"/>
</dbReference>
<dbReference type="HAMAP" id="MF_00485">
    <property type="entry name" value="Ribosomal_eS4"/>
    <property type="match status" value="1"/>
</dbReference>
<dbReference type="PROSITE" id="PS50889">
    <property type="entry name" value="S4"/>
    <property type="match status" value="1"/>
</dbReference>
<evidence type="ECO:0000256" key="3">
    <source>
        <dbReference type="ARBA" id="ARBA00022884"/>
    </source>
</evidence>
<dbReference type="EMBL" id="KT006949">
    <property type="protein sequence ID" value="AKQ01062.1"/>
    <property type="molecule type" value="Genomic_DNA"/>
</dbReference>
<evidence type="ECO:0000259" key="10">
    <source>
        <dbReference type="Pfam" id="PF08071"/>
    </source>
</evidence>
<organism evidence="11">
    <name type="scientific">uncultured euryarchaeote Rifle_16ft_4_minimus_14142</name>
    <dbReference type="NCBI Taxonomy" id="1665188"/>
    <lineage>
        <taxon>Archaea</taxon>
        <taxon>Methanobacteriati</taxon>
        <taxon>Methanobacteriota</taxon>
        <taxon>environmental samples</taxon>
    </lineage>
</organism>
<keyword evidence="2" id="KW-0699">rRNA-binding</keyword>
<dbReference type="InterPro" id="IPR038237">
    <property type="entry name" value="Ribosomal_eS4_central_sf"/>
</dbReference>
<dbReference type="GO" id="GO:0003735">
    <property type="term" value="F:structural constituent of ribosome"/>
    <property type="evidence" value="ECO:0007669"/>
    <property type="project" value="InterPro"/>
</dbReference>
<sequence length="236" mass="26179">MSQHLKRMNAPRAMRVPRKSHYWVAKPRPGAHPLRRSVALGVLLRDHLHIAETAREAGAILAGREVHVDGRPVTDGKFAVGLMDVVAIEKTGDFFRILLDGHGRLTAIRISKDEARWKLVRVENSRTLPGGLRQYNLHDGRNVQTTKAHYKPGDTLQIEVPSQKVMSTFEFKEGASALIISGTHTGQLAKVASLEVVRSSRPNIVKFDEGISTVKPNVFVVGRDRPEIQVVEKVVA</sequence>
<evidence type="ECO:0000256" key="2">
    <source>
        <dbReference type="ARBA" id="ARBA00022730"/>
    </source>
</evidence>
<dbReference type="SUPFAM" id="SSF55174">
    <property type="entry name" value="Alpha-L RNA-binding motif"/>
    <property type="match status" value="1"/>
</dbReference>
<reference evidence="11" key="1">
    <citation type="journal article" date="2015" name="ISME J.">
        <title>Aquifer environment selects for microbial species cohorts in sediment and groundwater.</title>
        <authorList>
            <person name="Hug L.A."/>
            <person name="Thomas B.C."/>
            <person name="Brown C.T."/>
            <person name="Frischkorn K.R."/>
            <person name="Williams K.H."/>
            <person name="Tringe S.G."/>
            <person name="Banfield J.F."/>
        </authorList>
    </citation>
    <scope>NUCLEOTIDE SEQUENCE</scope>
</reference>
<dbReference type="Gene3D" id="2.30.30.30">
    <property type="match status" value="1"/>
</dbReference>
<feature type="domain" description="Small ribosomal subunit protein eS4 N-terminal" evidence="10">
    <location>
        <begin position="2"/>
        <end position="35"/>
    </location>
</feature>
<dbReference type="InterPro" id="IPR014722">
    <property type="entry name" value="Rib_uL2_dom2"/>
</dbReference>
<feature type="domain" description="Small ribosomal subunit protein eS4 central region" evidence="8">
    <location>
        <begin position="91"/>
        <end position="165"/>
    </location>
</feature>
<dbReference type="InterPro" id="IPR013843">
    <property type="entry name" value="Ribosomal_eS4_N"/>
</dbReference>
<evidence type="ECO:0000256" key="7">
    <source>
        <dbReference type="HAMAP-Rule" id="MF_00485"/>
    </source>
</evidence>
<dbReference type="Pfam" id="PF00900">
    <property type="entry name" value="Ribosomal_S4e"/>
    <property type="match status" value="1"/>
</dbReference>
<evidence type="ECO:0000256" key="6">
    <source>
        <dbReference type="ARBA" id="ARBA00035272"/>
    </source>
</evidence>
<dbReference type="Gene3D" id="2.40.50.740">
    <property type="match status" value="1"/>
</dbReference>
<dbReference type="NCBIfam" id="NF003312">
    <property type="entry name" value="PRK04313.1"/>
    <property type="match status" value="1"/>
</dbReference>
<dbReference type="GO" id="GO:0019843">
    <property type="term" value="F:rRNA binding"/>
    <property type="evidence" value="ECO:0007669"/>
    <property type="project" value="UniProtKB-KW"/>
</dbReference>
<dbReference type="GO" id="GO:0006412">
    <property type="term" value="P:translation"/>
    <property type="evidence" value="ECO:0007669"/>
    <property type="project" value="UniProtKB-UniRule"/>
</dbReference>
<dbReference type="FunFam" id="3.10.290.10:FF:000002">
    <property type="entry name" value="40S ribosomal protein S4"/>
    <property type="match status" value="1"/>
</dbReference>
<dbReference type="InterPro" id="IPR002942">
    <property type="entry name" value="S4_RNA-bd"/>
</dbReference>
<evidence type="ECO:0000256" key="5">
    <source>
        <dbReference type="ARBA" id="ARBA00023274"/>
    </source>
</evidence>
<proteinExistence type="inferred from homology"/>
<comment type="similarity">
    <text evidence="1 7">Belongs to the eukaryotic ribosomal protein eS4 family.</text>
</comment>
<accession>A0A0H4T3U9</accession>
<name>A0A0H4T3U9_9EURY</name>
<evidence type="ECO:0000256" key="1">
    <source>
        <dbReference type="ARBA" id="ARBA00007500"/>
    </source>
</evidence>
<dbReference type="PANTHER" id="PTHR11581">
    <property type="entry name" value="30S/40S RIBOSOMAL PROTEIN S4"/>
    <property type="match status" value="1"/>
</dbReference>
<evidence type="ECO:0000259" key="8">
    <source>
        <dbReference type="Pfam" id="PF00900"/>
    </source>
</evidence>
<feature type="domain" description="RNA-binding S4" evidence="9">
    <location>
        <begin position="48"/>
        <end position="86"/>
    </location>
</feature>